<keyword evidence="4" id="KW-1185">Reference proteome</keyword>
<feature type="compositionally biased region" description="Low complexity" evidence="2">
    <location>
        <begin position="373"/>
        <end position="384"/>
    </location>
</feature>
<evidence type="ECO:0000313" key="3">
    <source>
        <dbReference type="EMBL" id="RPA72624.1"/>
    </source>
</evidence>
<evidence type="ECO:0000256" key="1">
    <source>
        <dbReference type="SAM" id="Coils"/>
    </source>
</evidence>
<dbReference type="AlphaFoldDB" id="A0A3N4HSI0"/>
<keyword evidence="1" id="KW-0175">Coiled coil</keyword>
<sequence>MSSAEESPVNRESSRVFPWAEFDAAKEDDMKEEAALPYDDPQSVKSRQLALKWVLLGTEAKGEKIGYLFEIAKEGAENRVAWDSLSNGYRNLVLGAITTLPEGRVGYITVGSHELKSTSAAGFAHVVYRHEEDFARFGISSESIASFILRNTQSFPTHQKISKDTGEPMSGYFFPLGHNGLPDAQPEEGYLFVALGDYTGTLTTSYPIPGPLTNSENFIVVPIDPSEFQPAPDTADAPPGSLVQISEGEEEEIRMAEKSVHARKLQEEEERYATAAELMKKKLEEMDKVAQAEAEKRLEDERLEKKATWLKEHPNNDAEEQLDGAAGEGDPENAETDEMQNIAAKRERRRAEKKEKAAANAAAKEERKRANAARHANAPKSTPAKTKEPEKKKRMTPTELQELHKRRERNMRRDRFRVWEVSYPLGKGLARRPDTEQLFTRGAGL</sequence>
<dbReference type="EMBL" id="ML119854">
    <property type="protein sequence ID" value="RPA72624.1"/>
    <property type="molecule type" value="Genomic_DNA"/>
</dbReference>
<feature type="region of interest" description="Disordered" evidence="2">
    <location>
        <begin position="309"/>
        <end position="410"/>
    </location>
</feature>
<organism evidence="3 4">
    <name type="scientific">Ascobolus immersus RN42</name>
    <dbReference type="NCBI Taxonomy" id="1160509"/>
    <lineage>
        <taxon>Eukaryota</taxon>
        <taxon>Fungi</taxon>
        <taxon>Dikarya</taxon>
        <taxon>Ascomycota</taxon>
        <taxon>Pezizomycotina</taxon>
        <taxon>Pezizomycetes</taxon>
        <taxon>Pezizales</taxon>
        <taxon>Ascobolaceae</taxon>
        <taxon>Ascobolus</taxon>
    </lineage>
</organism>
<feature type="coiled-coil region" evidence="1">
    <location>
        <begin position="262"/>
        <end position="295"/>
    </location>
</feature>
<proteinExistence type="predicted"/>
<accession>A0A3N4HSI0</accession>
<dbReference type="Proteomes" id="UP000275078">
    <property type="component" value="Unassembled WGS sequence"/>
</dbReference>
<name>A0A3N4HSI0_ASCIM</name>
<protein>
    <submittedName>
        <fullName evidence="3">Uncharacterized protein</fullName>
    </submittedName>
</protein>
<evidence type="ECO:0000256" key="2">
    <source>
        <dbReference type="SAM" id="MobiDB-lite"/>
    </source>
</evidence>
<feature type="compositionally biased region" description="Basic and acidic residues" evidence="2">
    <location>
        <begin position="401"/>
        <end position="410"/>
    </location>
</feature>
<feature type="compositionally biased region" description="Acidic residues" evidence="2">
    <location>
        <begin position="329"/>
        <end position="338"/>
    </location>
</feature>
<evidence type="ECO:0000313" key="4">
    <source>
        <dbReference type="Proteomes" id="UP000275078"/>
    </source>
</evidence>
<reference evidence="3 4" key="1">
    <citation type="journal article" date="2018" name="Nat. Ecol. Evol.">
        <title>Pezizomycetes genomes reveal the molecular basis of ectomycorrhizal truffle lifestyle.</title>
        <authorList>
            <person name="Murat C."/>
            <person name="Payen T."/>
            <person name="Noel B."/>
            <person name="Kuo A."/>
            <person name="Morin E."/>
            <person name="Chen J."/>
            <person name="Kohler A."/>
            <person name="Krizsan K."/>
            <person name="Balestrini R."/>
            <person name="Da Silva C."/>
            <person name="Montanini B."/>
            <person name="Hainaut M."/>
            <person name="Levati E."/>
            <person name="Barry K.W."/>
            <person name="Belfiori B."/>
            <person name="Cichocki N."/>
            <person name="Clum A."/>
            <person name="Dockter R.B."/>
            <person name="Fauchery L."/>
            <person name="Guy J."/>
            <person name="Iotti M."/>
            <person name="Le Tacon F."/>
            <person name="Lindquist E.A."/>
            <person name="Lipzen A."/>
            <person name="Malagnac F."/>
            <person name="Mello A."/>
            <person name="Molinier V."/>
            <person name="Miyauchi S."/>
            <person name="Poulain J."/>
            <person name="Riccioni C."/>
            <person name="Rubini A."/>
            <person name="Sitrit Y."/>
            <person name="Splivallo R."/>
            <person name="Traeger S."/>
            <person name="Wang M."/>
            <person name="Zifcakova L."/>
            <person name="Wipf D."/>
            <person name="Zambonelli A."/>
            <person name="Paolocci F."/>
            <person name="Nowrousian M."/>
            <person name="Ottonello S."/>
            <person name="Baldrian P."/>
            <person name="Spatafora J.W."/>
            <person name="Henrissat B."/>
            <person name="Nagy L.G."/>
            <person name="Aury J.M."/>
            <person name="Wincker P."/>
            <person name="Grigoriev I.V."/>
            <person name="Bonfante P."/>
            <person name="Martin F.M."/>
        </authorList>
    </citation>
    <scope>NUCLEOTIDE SEQUENCE [LARGE SCALE GENOMIC DNA]</scope>
    <source>
        <strain evidence="3 4">RN42</strain>
    </source>
</reference>
<feature type="compositionally biased region" description="Basic and acidic residues" evidence="2">
    <location>
        <begin position="349"/>
        <end position="369"/>
    </location>
</feature>
<gene>
    <name evidence="3" type="ORF">BJ508DRAFT_367154</name>
</gene>